<comment type="caution">
    <text evidence="2">The sequence shown here is derived from an EMBL/GenBank/DDBJ whole genome shotgun (WGS) entry which is preliminary data.</text>
</comment>
<evidence type="ECO:0000313" key="2">
    <source>
        <dbReference type="EMBL" id="OAR05291.1"/>
    </source>
</evidence>
<dbReference type="STRING" id="1484.SA87_07935"/>
<reference evidence="2 4" key="1">
    <citation type="submission" date="2015-09" db="EMBL/GenBank/DDBJ databases">
        <title>Draft genome sequence of Hydrogenibacillus schlegelii DSM 2000.</title>
        <authorList>
            <person name="Hemp J."/>
        </authorList>
    </citation>
    <scope>NUCLEOTIDE SEQUENCE [LARGE SCALE GENOMIC DNA]</scope>
    <source>
        <strain evidence="2 4">MA 48</strain>
    </source>
</reference>
<evidence type="ECO:0000313" key="4">
    <source>
        <dbReference type="Proteomes" id="UP000243024"/>
    </source>
</evidence>
<feature type="compositionally biased region" description="Gly residues" evidence="1">
    <location>
        <begin position="1"/>
        <end position="11"/>
    </location>
</feature>
<feature type="region of interest" description="Disordered" evidence="1">
    <location>
        <begin position="1"/>
        <end position="29"/>
    </location>
</feature>
<gene>
    <name evidence="3" type="ORF">HSCHL_2252</name>
    <name evidence="2" type="ORF">SA87_07935</name>
</gene>
<evidence type="ECO:0000313" key="3">
    <source>
        <dbReference type="EMBL" id="PTQ54661.1"/>
    </source>
</evidence>
<proteinExistence type="predicted"/>
<feature type="region of interest" description="Disordered" evidence="1">
    <location>
        <begin position="57"/>
        <end position="76"/>
    </location>
</feature>
<keyword evidence="4" id="KW-1185">Reference proteome</keyword>
<sequence>MTDDAPGGGLGDLAPPEPAEERTPFGIDEQDEVTVIEGADVASPRVASVMPVGPAVINKKGEKSRKPRRSETAAARRPIGERVLAGAFV</sequence>
<dbReference type="Proteomes" id="UP000244180">
    <property type="component" value="Unassembled WGS sequence"/>
</dbReference>
<organism evidence="2 4">
    <name type="scientific">Hydrogenibacillus schlegelii</name>
    <name type="common">Bacillus schlegelii</name>
    <dbReference type="NCBI Taxonomy" id="1484"/>
    <lineage>
        <taxon>Bacteria</taxon>
        <taxon>Bacillati</taxon>
        <taxon>Bacillota</taxon>
        <taxon>Bacilli</taxon>
        <taxon>Bacillales</taxon>
        <taxon>Bacillales Family X. Incertae Sedis</taxon>
        <taxon>Hydrogenibacillus</taxon>
    </lineage>
</organism>
<reference evidence="3 5" key="2">
    <citation type="submission" date="2017-08" db="EMBL/GenBank/DDBJ databases">
        <title>Burning lignite coal seam in the remote Altai Mountains harbors a hydrogen-driven thermophilic microbial community.</title>
        <authorList>
            <person name="Kadnikov V.V."/>
            <person name="Mardanov A.V."/>
            <person name="Ivasenko D."/>
            <person name="Beletsky A.V."/>
            <person name="Karnachuk O.V."/>
            <person name="Ravin N.V."/>
        </authorList>
    </citation>
    <scope>NUCLEOTIDE SEQUENCE [LARGE SCALE GENOMIC DNA]</scope>
    <source>
        <strain evidence="3">AL33</strain>
    </source>
</reference>
<dbReference type="EMBL" id="PEBV01000002">
    <property type="protein sequence ID" value="PTQ54661.1"/>
    <property type="molecule type" value="Genomic_DNA"/>
</dbReference>
<name>A0A179IU97_HYDSH</name>
<dbReference type="AlphaFoldDB" id="A0A179IU97"/>
<protein>
    <submittedName>
        <fullName evidence="2">Uncharacterized protein</fullName>
    </submittedName>
</protein>
<dbReference type="EMBL" id="JXBB01000002">
    <property type="protein sequence ID" value="OAR05291.1"/>
    <property type="molecule type" value="Genomic_DNA"/>
</dbReference>
<evidence type="ECO:0000313" key="5">
    <source>
        <dbReference type="Proteomes" id="UP000244180"/>
    </source>
</evidence>
<dbReference type="Proteomes" id="UP000243024">
    <property type="component" value="Unassembled WGS sequence"/>
</dbReference>
<evidence type="ECO:0000256" key="1">
    <source>
        <dbReference type="SAM" id="MobiDB-lite"/>
    </source>
</evidence>
<accession>A0A179IU97</accession>